<dbReference type="EMBL" id="FTOB01000001">
    <property type="protein sequence ID" value="SIS37627.1"/>
    <property type="molecule type" value="Genomic_DNA"/>
</dbReference>
<dbReference type="Gene3D" id="3.40.50.300">
    <property type="entry name" value="P-loop containing nucleotide triphosphate hydrolases"/>
    <property type="match status" value="2"/>
</dbReference>
<dbReference type="PANTHER" id="PTHR47396:SF1">
    <property type="entry name" value="ATP-DEPENDENT HELICASE IRC3-RELATED"/>
    <property type="match status" value="1"/>
</dbReference>
<dbReference type="RefSeq" id="WP_076453066.1">
    <property type="nucleotide sequence ID" value="NZ_FTOB01000001.1"/>
</dbReference>
<dbReference type="InterPro" id="IPR050742">
    <property type="entry name" value="Helicase_Restrict-Modif_Enz"/>
</dbReference>
<gene>
    <name evidence="3" type="ORF">SAMN05421766_101153</name>
</gene>
<evidence type="ECO:0000259" key="2">
    <source>
        <dbReference type="PROSITE" id="PS51192"/>
    </source>
</evidence>
<feature type="transmembrane region" description="Helical" evidence="1">
    <location>
        <begin position="696"/>
        <end position="713"/>
    </location>
</feature>
<dbReference type="SMART" id="SM00487">
    <property type="entry name" value="DEXDc"/>
    <property type="match status" value="1"/>
</dbReference>
<protein>
    <submittedName>
        <fullName evidence="3">Type III restriction enzyme, res subunit</fullName>
    </submittedName>
</protein>
<organism evidence="3 4">
    <name type="scientific">Zobellia uliginosa</name>
    <dbReference type="NCBI Taxonomy" id="143224"/>
    <lineage>
        <taxon>Bacteria</taxon>
        <taxon>Pseudomonadati</taxon>
        <taxon>Bacteroidota</taxon>
        <taxon>Flavobacteriia</taxon>
        <taxon>Flavobacteriales</taxon>
        <taxon>Flavobacteriaceae</taxon>
        <taxon>Zobellia</taxon>
    </lineage>
</organism>
<evidence type="ECO:0000313" key="4">
    <source>
        <dbReference type="Proteomes" id="UP000185728"/>
    </source>
</evidence>
<feature type="domain" description="Helicase ATP-binding" evidence="2">
    <location>
        <begin position="25"/>
        <end position="171"/>
    </location>
</feature>
<keyword evidence="1" id="KW-0812">Transmembrane</keyword>
<evidence type="ECO:0000256" key="1">
    <source>
        <dbReference type="SAM" id="Phobius"/>
    </source>
</evidence>
<dbReference type="InterPro" id="IPR027417">
    <property type="entry name" value="P-loop_NTPase"/>
</dbReference>
<keyword evidence="4" id="KW-1185">Reference proteome</keyword>
<dbReference type="Proteomes" id="UP000185728">
    <property type="component" value="Unassembled WGS sequence"/>
</dbReference>
<dbReference type="InterPro" id="IPR014001">
    <property type="entry name" value="Helicase_ATP-bd"/>
</dbReference>
<keyword evidence="1" id="KW-0472">Membrane</keyword>
<dbReference type="PANTHER" id="PTHR47396">
    <property type="entry name" value="TYPE I RESTRICTION ENZYME ECOKI R PROTEIN"/>
    <property type="match status" value="1"/>
</dbReference>
<sequence>MTQLIDHLKFKFEWRSYQQGFLDNFEDHIEDNHLHVVAPPGSGKTILGLEVLRRVNKRTLVLAPTLTIRNQWKDRLVSFFLGDASFSDYSITLRAPKLLTFSTYQSLHALSKGFAGDEDESLLKFVTKHGIKTIVLDEAHHLKNEWYKCLMALKEIEGLTVIALTATPPYDSSAGELEKYFELCGPIDDEIAVPDLVKNGDLCPHQDFVYFSKPSEAQIKSIVTYRENIIRFTNELKADIGFQQLLLEHPFYADTEDRLEEIYAKPSFLSALLIFLNSAGVQIDKEKLLFLGFEGKNVEFPALTYEWIELLLQELLVAQREDLIAYESLLDKIEKRLGRIGVYEKKRVNFVGDERLYRALASSSSKLRSIHNILEEERKVLGNRLKAVVLTDFIRKEFLEFKGEATAPLNKLGVVSIFQYLRIKLVQKDDLAILTGSLVVLHKKLTADFEALLGADTAIGMKPMSSDSDFVEISVSGTHKNRIVGVVTRLFQLGKIKILIGTKSLLGEGWDAPAINTLVLASYVGSFVSSNQMRGRAIRTDTNDPDKSGNIWHLACLDPTATDGGKDLEKLKRRFTAFSGVSIEGEAYIENGLDRLQLPDHFSGEAQLDQLNKTMMDSASNREALKDRWHEAIDKGSILVREVKIPYAGKTPFRKAKKMRSVDAAQYLLIELVAGLGLFLPEFLMKNITTLLNKGVFAFMYFLLAGIIIGFAPKTYKALKLYFLFGNAFKKTKKIANALLDYLMQTGQIHTEHSEVSVSAEQQANGAFVCYLKGASNYEGNLFVQLLHEILVPVENPRYLLIGNHWLKKKWGLRKYYVVPQSIGRRKEDALGFHRFWKKHVDDSKLLYTRTRSGRRELLKARLAHVVYQFKEVSEKTITWK</sequence>
<comment type="caution">
    <text evidence="3">The sequence shown here is derived from an EMBL/GenBank/DDBJ whole genome shotgun (WGS) entry which is preliminary data.</text>
</comment>
<proteinExistence type="predicted"/>
<accession>A0ABY1KHZ1</accession>
<dbReference type="InterPro" id="IPR006935">
    <property type="entry name" value="Helicase/UvrB_N"/>
</dbReference>
<keyword evidence="1" id="KW-1133">Transmembrane helix</keyword>
<dbReference type="CDD" id="cd18785">
    <property type="entry name" value="SF2_C"/>
    <property type="match status" value="1"/>
</dbReference>
<name>A0ABY1KHZ1_9FLAO</name>
<dbReference type="SUPFAM" id="SSF52540">
    <property type="entry name" value="P-loop containing nucleoside triphosphate hydrolases"/>
    <property type="match status" value="1"/>
</dbReference>
<reference evidence="3 4" key="1">
    <citation type="submission" date="2017-01" db="EMBL/GenBank/DDBJ databases">
        <authorList>
            <person name="Varghese N."/>
            <person name="Submissions S."/>
        </authorList>
    </citation>
    <scope>NUCLEOTIDE SEQUENCE [LARGE SCALE GENOMIC DNA]</scope>
    <source>
        <strain evidence="3 4">DSM 2061</strain>
    </source>
</reference>
<evidence type="ECO:0000313" key="3">
    <source>
        <dbReference type="EMBL" id="SIS37627.1"/>
    </source>
</evidence>
<dbReference type="PROSITE" id="PS51192">
    <property type="entry name" value="HELICASE_ATP_BIND_1"/>
    <property type="match status" value="1"/>
</dbReference>
<feature type="transmembrane region" description="Helical" evidence="1">
    <location>
        <begin position="664"/>
        <end position="684"/>
    </location>
</feature>
<dbReference type="Pfam" id="PF04851">
    <property type="entry name" value="ResIII"/>
    <property type="match status" value="1"/>
</dbReference>